<keyword evidence="1" id="KW-0812">Transmembrane</keyword>
<evidence type="ECO:0000259" key="2">
    <source>
        <dbReference type="Pfam" id="PF01965"/>
    </source>
</evidence>
<dbReference type="Proteomes" id="UP000294684">
    <property type="component" value="Unassembled WGS sequence"/>
</dbReference>
<comment type="caution">
    <text evidence="3">The sequence shown here is derived from an EMBL/GenBank/DDBJ whole genome shotgun (WGS) entry which is preliminary data.</text>
</comment>
<dbReference type="Pfam" id="PF01965">
    <property type="entry name" value="DJ-1_PfpI"/>
    <property type="match status" value="1"/>
</dbReference>
<evidence type="ECO:0000256" key="1">
    <source>
        <dbReference type="SAM" id="Phobius"/>
    </source>
</evidence>
<dbReference type="PANTHER" id="PTHR43130:SF2">
    <property type="entry name" value="DJ-1_PFPI DOMAIN-CONTAINING PROTEIN"/>
    <property type="match status" value="1"/>
</dbReference>
<proteinExistence type="predicted"/>
<evidence type="ECO:0000313" key="3">
    <source>
        <dbReference type="EMBL" id="TDY67240.1"/>
    </source>
</evidence>
<dbReference type="Gene3D" id="3.40.50.880">
    <property type="match status" value="1"/>
</dbReference>
<keyword evidence="1" id="KW-1133">Transmembrane helix</keyword>
<dbReference type="InterPro" id="IPR002818">
    <property type="entry name" value="DJ-1/PfpI"/>
</dbReference>
<keyword evidence="4" id="KW-1185">Reference proteome</keyword>
<dbReference type="GO" id="GO:0006355">
    <property type="term" value="P:regulation of DNA-templated transcription"/>
    <property type="evidence" value="ECO:0007669"/>
    <property type="project" value="TreeGrafter"/>
</dbReference>
<keyword evidence="1" id="KW-0472">Membrane</keyword>
<dbReference type="PANTHER" id="PTHR43130">
    <property type="entry name" value="ARAC-FAMILY TRANSCRIPTIONAL REGULATOR"/>
    <property type="match status" value="1"/>
</dbReference>
<dbReference type="InterPro" id="IPR052158">
    <property type="entry name" value="INH-QAR"/>
</dbReference>
<gene>
    <name evidence="3" type="ORF">CLV96_3661</name>
</gene>
<dbReference type="InterPro" id="IPR029062">
    <property type="entry name" value="Class_I_gatase-like"/>
</dbReference>
<dbReference type="AlphaFoldDB" id="A0A4R8MJQ6"/>
<organism evidence="3 4">
    <name type="scientific">Leptospira meyeri</name>
    <dbReference type="NCBI Taxonomy" id="29508"/>
    <lineage>
        <taxon>Bacteria</taxon>
        <taxon>Pseudomonadati</taxon>
        <taxon>Spirochaetota</taxon>
        <taxon>Spirochaetia</taxon>
        <taxon>Leptospirales</taxon>
        <taxon>Leptospiraceae</taxon>
        <taxon>Leptospira</taxon>
    </lineage>
</organism>
<protein>
    <submittedName>
        <fullName evidence="3">DJ-1/PfpI family protein</fullName>
    </submittedName>
</protein>
<accession>A0A4R8MJQ6</accession>
<dbReference type="SUPFAM" id="SSF52317">
    <property type="entry name" value="Class I glutamine amidotransferase-like"/>
    <property type="match status" value="1"/>
</dbReference>
<feature type="domain" description="DJ-1/PfpI" evidence="2">
    <location>
        <begin position="75"/>
        <end position="237"/>
    </location>
</feature>
<dbReference type="STRING" id="1193051.LEP1GSC017_1044"/>
<evidence type="ECO:0000313" key="4">
    <source>
        <dbReference type="Proteomes" id="UP000294684"/>
    </source>
</evidence>
<reference evidence="3 4" key="1">
    <citation type="submission" date="2019-03" db="EMBL/GenBank/DDBJ databases">
        <title>Genomic Encyclopedia of Archaeal and Bacterial Type Strains, Phase II (KMG-II): from individual species to whole genera.</title>
        <authorList>
            <person name="Goeker M."/>
        </authorList>
    </citation>
    <scope>NUCLEOTIDE SEQUENCE [LARGE SCALE GENOMIC DNA]</scope>
    <source>
        <strain evidence="3 4">DSM 21537</strain>
    </source>
</reference>
<sequence length="391" mass="44003">MDDRKTKECNTDKMKLKSIPSTNHLVTLILILLTYLFFCLPFGMGPFHLFSQTPTKNNLEKFPVKKTHKKPVVAIIGENQYTELTDFLIPFGVLKRAEIAEVSLIAPNKGRMDMFPTLSIEITTSIADFDRLYPEGADIVIVPAIHNSNNKIIIHWIQNQNKLGATIVGICDGVWTLAHAGLLKDKHATGHWYSLPDLSKTFKDTIWTKNKRYLQDKDVITTAGVTASLPISLAIVESIAGFRKAKDIASELGVSNWDSSHNSDVFHFGWDEYSTAAKNLIFIWNYETIEIPIYQGIDEISVALVADAYSRTYKSKAMVVTSPNQSIVTKSGIRFVSDTNNEDQNQGQLSKKIANEIKPVDELKKTLSEIENRYGTKTLRFVTKQIEYPTL</sequence>
<name>A0A4R8MJQ6_LEPME</name>
<feature type="transmembrane region" description="Helical" evidence="1">
    <location>
        <begin position="21"/>
        <end position="44"/>
    </location>
</feature>
<dbReference type="EMBL" id="SORO01000004">
    <property type="protein sequence ID" value="TDY67240.1"/>
    <property type="molecule type" value="Genomic_DNA"/>
</dbReference>